<gene>
    <name evidence="1" type="ORF">HHL28_08845</name>
</gene>
<accession>A0A858R6Y2</accession>
<name>A0A858R6Y2_9PROT</name>
<dbReference type="Proteomes" id="UP000501891">
    <property type="component" value="Chromosome"/>
</dbReference>
<dbReference type="KEGG" id="acru:HHL28_08845"/>
<evidence type="ECO:0000313" key="1">
    <source>
        <dbReference type="EMBL" id="QJE73180.1"/>
    </source>
</evidence>
<organism evidence="1 2">
    <name type="scientific">Aerophototrophica crusticola</name>
    <dbReference type="NCBI Taxonomy" id="1709002"/>
    <lineage>
        <taxon>Bacteria</taxon>
        <taxon>Pseudomonadati</taxon>
        <taxon>Pseudomonadota</taxon>
        <taxon>Alphaproteobacteria</taxon>
        <taxon>Rhodospirillales</taxon>
        <taxon>Rhodospirillaceae</taxon>
        <taxon>Aerophototrophica</taxon>
    </lineage>
</organism>
<protein>
    <submittedName>
        <fullName evidence="1">Uncharacterized protein</fullName>
    </submittedName>
</protein>
<keyword evidence="2" id="KW-1185">Reference proteome</keyword>
<dbReference type="EMBL" id="CP051775">
    <property type="protein sequence ID" value="QJE73180.1"/>
    <property type="molecule type" value="Genomic_DNA"/>
</dbReference>
<dbReference type="AlphaFoldDB" id="A0A858R6Y2"/>
<reference evidence="1" key="1">
    <citation type="submission" date="2020-04" db="EMBL/GenBank/DDBJ databases">
        <title>A desert anoxygenic phototrophic bacterium fixes CO2 using RubisCO under aerobic conditions.</title>
        <authorList>
            <person name="Tang K."/>
        </authorList>
    </citation>
    <scope>NUCLEOTIDE SEQUENCE [LARGE SCALE GENOMIC DNA]</scope>
    <source>
        <strain evidence="1">MIMtkB3</strain>
    </source>
</reference>
<evidence type="ECO:0000313" key="2">
    <source>
        <dbReference type="Proteomes" id="UP000501891"/>
    </source>
</evidence>
<proteinExistence type="predicted"/>
<sequence length="99" mass="10762">MTGRICMADLLEPVLNAAEAGEPELARAVTLVAEAMAVLGITVARANGQALPGISDEKAVLYLLQRYRQALASHSQLEEALALRDLARRIERLERARLP</sequence>